<dbReference type="AlphaFoldDB" id="A0A482UIT4"/>
<comment type="caution">
    <text evidence="2">The sequence shown here is derived from an EMBL/GenBank/DDBJ whole genome shotgun (WGS) entry which is preliminary data.</text>
</comment>
<name>A0A482UIT4_9PSED</name>
<sequence>MLGLWQAHLTFALFAFVVLPGFGLGRLAQGLVLLLLLAVSFVSVDGLSLAAYMRSFTDDVAITTLVALAFFAALRMGLLDAPSHSARVQLLIVMAALALFLYPATMGLSHLDPYQLGYDPRPLIVTVGVLAFGLLLLKNWLGVSMLGLATLAFSLGLKPSPNYWDYLLDPFIALFSCAALIGYAVRVVARRATKASQQQLNEPTSL</sequence>
<feature type="transmembrane region" description="Helical" evidence="1">
    <location>
        <begin position="90"/>
        <end position="111"/>
    </location>
</feature>
<protein>
    <submittedName>
        <fullName evidence="2">Uncharacterized protein</fullName>
    </submittedName>
</protein>
<feature type="transmembrane region" description="Helical" evidence="1">
    <location>
        <begin position="60"/>
        <end position="78"/>
    </location>
</feature>
<gene>
    <name evidence="2" type="ORF">EJA06_005195</name>
</gene>
<evidence type="ECO:0000313" key="2">
    <source>
        <dbReference type="EMBL" id="RYJ63350.1"/>
    </source>
</evidence>
<feature type="transmembrane region" description="Helical" evidence="1">
    <location>
        <begin position="171"/>
        <end position="189"/>
    </location>
</feature>
<evidence type="ECO:0000313" key="3">
    <source>
        <dbReference type="Proteomes" id="UP000282800"/>
    </source>
</evidence>
<feature type="transmembrane region" description="Helical" evidence="1">
    <location>
        <begin position="123"/>
        <end position="151"/>
    </location>
</feature>
<reference evidence="2 3" key="1">
    <citation type="submission" date="2019-01" db="EMBL/GenBank/DDBJ databases">
        <title>High-quality draft genome of. Pseudomonas songnenensis str. L103, a full-fledged denitrifier isolated from 100 meters deep aquifer in a heavily nitrogen fertilized agricultural area.</title>
        <authorList>
            <person name="Liu M."/>
            <person name="Liu B."/>
        </authorList>
    </citation>
    <scope>NUCLEOTIDE SEQUENCE [LARGE SCALE GENOMIC DNA]</scope>
    <source>
        <strain evidence="2 3">L103</strain>
    </source>
</reference>
<organism evidence="2 3">
    <name type="scientific">Pseudomonas songnenensis</name>
    <dbReference type="NCBI Taxonomy" id="1176259"/>
    <lineage>
        <taxon>Bacteria</taxon>
        <taxon>Pseudomonadati</taxon>
        <taxon>Pseudomonadota</taxon>
        <taxon>Gammaproteobacteria</taxon>
        <taxon>Pseudomonadales</taxon>
        <taxon>Pseudomonadaceae</taxon>
        <taxon>Pseudomonas</taxon>
    </lineage>
</organism>
<feature type="transmembrane region" description="Helical" evidence="1">
    <location>
        <begin position="31"/>
        <end position="53"/>
    </location>
</feature>
<keyword evidence="1" id="KW-0472">Membrane</keyword>
<dbReference type="Proteomes" id="UP000282800">
    <property type="component" value="Unassembled WGS sequence"/>
</dbReference>
<dbReference type="RefSeq" id="WP_126188894.1">
    <property type="nucleotide sequence ID" value="NZ_RWYU02000002.1"/>
</dbReference>
<feature type="transmembrane region" description="Helical" evidence="1">
    <location>
        <begin position="7"/>
        <end position="25"/>
    </location>
</feature>
<keyword evidence="1" id="KW-0812">Transmembrane</keyword>
<accession>A0A482UIT4</accession>
<evidence type="ECO:0000256" key="1">
    <source>
        <dbReference type="SAM" id="Phobius"/>
    </source>
</evidence>
<dbReference type="OrthoDB" id="6077780at2"/>
<keyword evidence="1" id="KW-1133">Transmembrane helix</keyword>
<proteinExistence type="predicted"/>
<dbReference type="EMBL" id="RWYU02000002">
    <property type="protein sequence ID" value="RYJ63350.1"/>
    <property type="molecule type" value="Genomic_DNA"/>
</dbReference>